<name>A7B9D6_9ACTO</name>
<dbReference type="AlphaFoldDB" id="A7B9D6"/>
<sequence>MARALTPMDTREAVETMETSIRWSGRGADERPYG</sequence>
<evidence type="ECO:0000313" key="2">
    <source>
        <dbReference type="EMBL" id="EDN79809.1"/>
    </source>
</evidence>
<accession>A7B9D6</accession>
<organism evidence="2 3">
    <name type="scientific">Schaalia dentiphila ATCC 17982</name>
    <dbReference type="NCBI Taxonomy" id="411466"/>
    <lineage>
        <taxon>Bacteria</taxon>
        <taxon>Bacillati</taxon>
        <taxon>Actinomycetota</taxon>
        <taxon>Actinomycetes</taxon>
        <taxon>Actinomycetales</taxon>
        <taxon>Actinomycetaceae</taxon>
        <taxon>Schaalia</taxon>
        <taxon>Schaalia dentiphila</taxon>
    </lineage>
</organism>
<comment type="caution">
    <text evidence="2">The sequence shown here is derived from an EMBL/GenBank/DDBJ whole genome shotgun (WGS) entry which is preliminary data.</text>
</comment>
<evidence type="ECO:0000256" key="1">
    <source>
        <dbReference type="SAM" id="MobiDB-lite"/>
    </source>
</evidence>
<dbReference type="Proteomes" id="UP000003553">
    <property type="component" value="Unassembled WGS sequence"/>
</dbReference>
<dbReference type="HOGENOM" id="CLU_3371566_0_0_11"/>
<protein>
    <submittedName>
        <fullName evidence="2">Uncharacterized protein</fullName>
    </submittedName>
</protein>
<reference evidence="2" key="1">
    <citation type="submission" date="2007-04" db="EMBL/GenBank/DDBJ databases">
        <authorList>
            <person name="Fulton L."/>
            <person name="Clifton S."/>
            <person name="Fulton B."/>
            <person name="Xu J."/>
            <person name="Minx P."/>
            <person name="Pepin K.H."/>
            <person name="Johnson M."/>
            <person name="Thiruvilangam P."/>
            <person name="Bhonagiri V."/>
            <person name="Nash W.E."/>
            <person name="Mardis E.R."/>
            <person name="Wilson R.K."/>
        </authorList>
    </citation>
    <scope>NUCLEOTIDE SEQUENCE [LARGE SCALE GENOMIC DNA]</scope>
    <source>
        <strain evidence="2">ATCC 17982</strain>
    </source>
</reference>
<evidence type="ECO:0000313" key="3">
    <source>
        <dbReference type="Proteomes" id="UP000003553"/>
    </source>
</evidence>
<feature type="region of interest" description="Disordered" evidence="1">
    <location>
        <begin position="1"/>
        <end position="34"/>
    </location>
</feature>
<keyword evidence="3" id="KW-1185">Reference proteome</keyword>
<gene>
    <name evidence="2" type="ORF">ACTODO_00237</name>
</gene>
<reference evidence="2" key="2">
    <citation type="submission" date="2015-05" db="EMBL/GenBank/DDBJ databases">
        <title>Draft genome sequence of Actinomyces odontolyticus (ATCC 17982).</title>
        <authorList>
            <person name="Sudarsanam P."/>
            <person name="Ley R."/>
            <person name="Guruge J."/>
            <person name="Turnbaugh P.J."/>
            <person name="Mahowald M."/>
            <person name="Liep D."/>
            <person name="Gordon J."/>
        </authorList>
    </citation>
    <scope>NUCLEOTIDE SEQUENCE</scope>
    <source>
        <strain evidence="2">ATCC 17982</strain>
    </source>
</reference>
<dbReference type="EMBL" id="AAYI02000004">
    <property type="protein sequence ID" value="EDN79809.1"/>
    <property type="molecule type" value="Genomic_DNA"/>
</dbReference>
<proteinExistence type="predicted"/>